<keyword evidence="7 8" id="KW-0472">Membrane</keyword>
<evidence type="ECO:0000313" key="9">
    <source>
        <dbReference type="EMBL" id="SHO54534.1"/>
    </source>
</evidence>
<accession>A0A1M7YPJ6</accession>
<dbReference type="NCBIfam" id="NF007299">
    <property type="entry name" value="PRK09777.1"/>
    <property type="match status" value="1"/>
</dbReference>
<feature type="transmembrane region" description="Helical" evidence="8">
    <location>
        <begin position="184"/>
        <end position="203"/>
    </location>
</feature>
<comment type="similarity">
    <text evidence="2">Belongs to the binding-protein-dependent transport system permease family. FecCD subfamily.</text>
</comment>
<evidence type="ECO:0000256" key="4">
    <source>
        <dbReference type="ARBA" id="ARBA00022475"/>
    </source>
</evidence>
<organism evidence="9 10">
    <name type="scientific">Vibrio quintilis</name>
    <dbReference type="NCBI Taxonomy" id="1117707"/>
    <lineage>
        <taxon>Bacteria</taxon>
        <taxon>Pseudomonadati</taxon>
        <taxon>Pseudomonadota</taxon>
        <taxon>Gammaproteobacteria</taxon>
        <taxon>Vibrionales</taxon>
        <taxon>Vibrionaceae</taxon>
        <taxon>Vibrio</taxon>
    </lineage>
</organism>
<feature type="transmembrane region" description="Helical" evidence="8">
    <location>
        <begin position="111"/>
        <end position="131"/>
    </location>
</feature>
<evidence type="ECO:0000256" key="5">
    <source>
        <dbReference type="ARBA" id="ARBA00022692"/>
    </source>
</evidence>
<dbReference type="FunFam" id="1.10.3470.10:FF:000001">
    <property type="entry name" value="Vitamin B12 ABC transporter permease BtuC"/>
    <property type="match status" value="1"/>
</dbReference>
<reference evidence="10" key="1">
    <citation type="submission" date="2016-12" db="EMBL/GenBank/DDBJ databases">
        <authorList>
            <person name="Rodrigo-Torres L."/>
            <person name="Arahal R.D."/>
            <person name="Lucena T."/>
        </authorList>
    </citation>
    <scope>NUCLEOTIDE SEQUENCE [LARGE SCALE GENOMIC DNA]</scope>
</reference>
<feature type="transmembrane region" description="Helical" evidence="8">
    <location>
        <begin position="297"/>
        <end position="316"/>
    </location>
</feature>
<dbReference type="EMBL" id="FRFG01000005">
    <property type="protein sequence ID" value="SHO54534.1"/>
    <property type="molecule type" value="Genomic_DNA"/>
</dbReference>
<feature type="transmembrane region" description="Helical" evidence="8">
    <location>
        <begin position="270"/>
        <end position="291"/>
    </location>
</feature>
<evidence type="ECO:0000256" key="2">
    <source>
        <dbReference type="ARBA" id="ARBA00007935"/>
    </source>
</evidence>
<dbReference type="GO" id="GO:0005886">
    <property type="term" value="C:plasma membrane"/>
    <property type="evidence" value="ECO:0007669"/>
    <property type="project" value="UniProtKB-SubCell"/>
</dbReference>
<sequence length="319" mass="34216">MSALFKYLTLCGLLLISFVLSLRFGAVTLEWTQLLTGLSNHGNHAFTIYEYRLPRALLAVIAGAMLSVSGVLIQGVIRNPLASPDILGISHGAGLSAVVFMIFFPGLNVSYIPWVAMCGGLSAAIILAFIVRGDLAPVTLAVTGVALSALFAGVIDFILLIHPFEINNALLWLTGSLWGRGWEQLALLLPWAIFLPVAFIFSHPLNLLVLGEQRATTLGIPVYMIKVAVLLLAVCWTSSVVSVCGPVSFLGLVAPHLARRLFGGRHQLIIPGSMCIGALLLIFADFCARTIAPPIELPAGILTALIGAPYFLYLLMKMR</sequence>
<dbReference type="CDD" id="cd06550">
    <property type="entry name" value="TM_ABC_iron-siderophores_like"/>
    <property type="match status" value="1"/>
</dbReference>
<keyword evidence="5 8" id="KW-0812">Transmembrane</keyword>
<dbReference type="GO" id="GO:0022857">
    <property type="term" value="F:transmembrane transporter activity"/>
    <property type="evidence" value="ECO:0007669"/>
    <property type="project" value="InterPro"/>
</dbReference>
<evidence type="ECO:0000256" key="8">
    <source>
        <dbReference type="SAM" id="Phobius"/>
    </source>
</evidence>
<feature type="transmembrane region" description="Helical" evidence="8">
    <location>
        <begin position="86"/>
        <end position="105"/>
    </location>
</feature>
<feature type="transmembrane region" description="Helical" evidence="8">
    <location>
        <begin position="138"/>
        <end position="164"/>
    </location>
</feature>
<dbReference type="InterPro" id="IPR000522">
    <property type="entry name" value="ABC_transptr_permease_BtuC"/>
</dbReference>
<evidence type="ECO:0000256" key="7">
    <source>
        <dbReference type="ARBA" id="ARBA00023136"/>
    </source>
</evidence>
<evidence type="ECO:0000256" key="3">
    <source>
        <dbReference type="ARBA" id="ARBA00022448"/>
    </source>
</evidence>
<dbReference type="OrthoDB" id="9055647at2"/>
<keyword evidence="4" id="KW-1003">Cell membrane</keyword>
<protein>
    <submittedName>
        <fullName evidence="9">Fe(3+) dicitrate transport system permease protein FecD</fullName>
    </submittedName>
</protein>
<proteinExistence type="inferred from homology"/>
<dbReference type="PANTHER" id="PTHR30472">
    <property type="entry name" value="FERRIC ENTEROBACTIN TRANSPORT SYSTEM PERMEASE PROTEIN"/>
    <property type="match status" value="1"/>
</dbReference>
<dbReference type="Proteomes" id="UP000184600">
    <property type="component" value="Unassembled WGS sequence"/>
</dbReference>
<name>A0A1M7YPJ6_9VIBR</name>
<dbReference type="STRING" id="1117707.VQ7734_00248"/>
<dbReference type="GO" id="GO:0033214">
    <property type="term" value="P:siderophore-iron import into cell"/>
    <property type="evidence" value="ECO:0007669"/>
    <property type="project" value="TreeGrafter"/>
</dbReference>
<gene>
    <name evidence="9" type="primary">fecD</name>
    <name evidence="9" type="ORF">VQ7734_00248</name>
</gene>
<dbReference type="InterPro" id="IPR037294">
    <property type="entry name" value="ABC_BtuC-like"/>
</dbReference>
<dbReference type="SUPFAM" id="SSF81345">
    <property type="entry name" value="ABC transporter involved in vitamin B12 uptake, BtuC"/>
    <property type="match status" value="1"/>
</dbReference>
<keyword evidence="6 8" id="KW-1133">Transmembrane helix</keyword>
<evidence type="ECO:0000313" key="10">
    <source>
        <dbReference type="Proteomes" id="UP000184600"/>
    </source>
</evidence>
<dbReference type="PANTHER" id="PTHR30472:SF37">
    <property type="entry name" value="FE(3+) DICITRATE TRANSPORT SYSTEM PERMEASE PROTEIN FECD-RELATED"/>
    <property type="match status" value="1"/>
</dbReference>
<dbReference type="Pfam" id="PF01032">
    <property type="entry name" value="FecCD"/>
    <property type="match status" value="1"/>
</dbReference>
<dbReference type="AlphaFoldDB" id="A0A1M7YPJ6"/>
<comment type="subcellular location">
    <subcellularLocation>
        <location evidence="1">Cell membrane</location>
        <topology evidence="1">Multi-pass membrane protein</topology>
    </subcellularLocation>
</comment>
<keyword evidence="10" id="KW-1185">Reference proteome</keyword>
<evidence type="ECO:0000256" key="6">
    <source>
        <dbReference type="ARBA" id="ARBA00022989"/>
    </source>
</evidence>
<dbReference type="RefSeq" id="WP_073579449.1">
    <property type="nucleotide sequence ID" value="NZ_AP024898.1"/>
</dbReference>
<feature type="transmembrane region" description="Helical" evidence="8">
    <location>
        <begin position="56"/>
        <end position="77"/>
    </location>
</feature>
<keyword evidence="3" id="KW-0813">Transport</keyword>
<dbReference type="Gene3D" id="1.10.3470.10">
    <property type="entry name" value="ABC transporter involved in vitamin B12 uptake, BtuC"/>
    <property type="match status" value="1"/>
</dbReference>
<feature type="transmembrane region" description="Helical" evidence="8">
    <location>
        <begin position="240"/>
        <end position="258"/>
    </location>
</feature>
<evidence type="ECO:0000256" key="1">
    <source>
        <dbReference type="ARBA" id="ARBA00004651"/>
    </source>
</evidence>